<dbReference type="GO" id="GO:0022857">
    <property type="term" value="F:transmembrane transporter activity"/>
    <property type="evidence" value="ECO:0007669"/>
    <property type="project" value="InterPro"/>
</dbReference>
<evidence type="ECO:0000256" key="8">
    <source>
        <dbReference type="SAM" id="Phobius"/>
    </source>
</evidence>
<dbReference type="InterPro" id="IPR050171">
    <property type="entry name" value="MFS_Transporters"/>
</dbReference>
<feature type="transmembrane region" description="Helical" evidence="8">
    <location>
        <begin position="174"/>
        <end position="197"/>
    </location>
</feature>
<evidence type="ECO:0000256" key="2">
    <source>
        <dbReference type="ARBA" id="ARBA00022448"/>
    </source>
</evidence>
<name>M0A3V5_9EURY</name>
<evidence type="ECO:0000313" key="10">
    <source>
        <dbReference type="EMBL" id="ELY93440.1"/>
    </source>
</evidence>
<feature type="transmembrane region" description="Helical" evidence="8">
    <location>
        <begin position="375"/>
        <end position="392"/>
    </location>
</feature>
<dbReference type="PANTHER" id="PTHR23517:SF3">
    <property type="entry name" value="INTEGRAL MEMBRANE TRANSPORT PROTEIN"/>
    <property type="match status" value="1"/>
</dbReference>
<feature type="region of interest" description="Disordered" evidence="7">
    <location>
        <begin position="1"/>
        <end position="46"/>
    </location>
</feature>
<evidence type="ECO:0000256" key="4">
    <source>
        <dbReference type="ARBA" id="ARBA00022692"/>
    </source>
</evidence>
<dbReference type="STRING" id="1227493.C483_05733"/>
<feature type="transmembrane region" description="Helical" evidence="8">
    <location>
        <begin position="338"/>
        <end position="363"/>
    </location>
</feature>
<keyword evidence="5 8" id="KW-1133">Transmembrane helix</keyword>
<gene>
    <name evidence="10" type="ORF">C483_05733</name>
</gene>
<dbReference type="InterPro" id="IPR020846">
    <property type="entry name" value="MFS_dom"/>
</dbReference>
<dbReference type="RefSeq" id="WP_006652387.1">
    <property type="nucleotide sequence ID" value="NZ_AOIM01000014.1"/>
</dbReference>
<proteinExistence type="predicted"/>
<keyword evidence="6 8" id="KW-0472">Membrane</keyword>
<dbReference type="PROSITE" id="PS50850">
    <property type="entry name" value="MFS"/>
    <property type="match status" value="1"/>
</dbReference>
<feature type="transmembrane region" description="Helical" evidence="8">
    <location>
        <begin position="280"/>
        <end position="299"/>
    </location>
</feature>
<dbReference type="Proteomes" id="UP000011519">
    <property type="component" value="Unassembled WGS sequence"/>
</dbReference>
<feature type="transmembrane region" description="Helical" evidence="8">
    <location>
        <begin position="311"/>
        <end position="332"/>
    </location>
</feature>
<protein>
    <submittedName>
        <fullName evidence="10">Major facilitator superfamily protein</fullName>
    </submittedName>
</protein>
<keyword evidence="2" id="KW-0813">Transport</keyword>
<dbReference type="PATRIC" id="fig|1227493.4.peg.1119"/>
<dbReference type="Pfam" id="PF07690">
    <property type="entry name" value="MFS_1"/>
    <property type="match status" value="1"/>
</dbReference>
<dbReference type="EMBL" id="AOIM01000014">
    <property type="protein sequence ID" value="ELY93440.1"/>
    <property type="molecule type" value="Genomic_DNA"/>
</dbReference>
<dbReference type="AlphaFoldDB" id="M0A3V5"/>
<keyword evidence="3" id="KW-1003">Cell membrane</keyword>
<feature type="compositionally biased region" description="Basic and acidic residues" evidence="7">
    <location>
        <begin position="1"/>
        <end position="10"/>
    </location>
</feature>
<dbReference type="OrthoDB" id="29061at2157"/>
<feature type="domain" description="Major facilitator superfamily (MFS) profile" evidence="9">
    <location>
        <begin position="50"/>
        <end position="425"/>
    </location>
</feature>
<sequence>MTESPNGHDDSADETAATAAPATAAEHCERGERIDETDEAESTHPPRSYLLGATSAGFGTVALGLLVMSPLLPAIIDDLSITPFQAGAGLSIMWGLNALGQYLGGRVSDVLGRHPVLVFGLLGLVAGVLVVTVSATFLGYLVGVAFLGLFSGTYPATGFTHLSELYAGEQGKAFGIYTSFWDIGGGLSAGLATVALATGNWRLAFPPIIVLAVAVALVLHSWRDEPYNIERVQFDFRATVSRALVGPEQKLLVLSFCLFMLTWQGAVSFLPTFLQVEKGLPAGIAASAFASLFVIGMLVKPVSGNLGDRFGRLRAALCSVAIGTVGLLALSIVQSTAWILVGVAIFAVGLMSFTPPMLAYVMARLPDANAGGDIGGFRTVYMGVGSVGPAYVGLLADVATYGVAFAGLMLALLASAATILVAFRY</sequence>
<evidence type="ECO:0000256" key="5">
    <source>
        <dbReference type="ARBA" id="ARBA00022989"/>
    </source>
</evidence>
<evidence type="ECO:0000256" key="7">
    <source>
        <dbReference type="SAM" id="MobiDB-lite"/>
    </source>
</evidence>
<feature type="transmembrane region" description="Helical" evidence="8">
    <location>
        <begin position="203"/>
        <end position="222"/>
    </location>
</feature>
<evidence type="ECO:0000256" key="6">
    <source>
        <dbReference type="ARBA" id="ARBA00023136"/>
    </source>
</evidence>
<comment type="subcellular location">
    <subcellularLocation>
        <location evidence="1">Cell membrane</location>
        <topology evidence="1">Multi-pass membrane protein</topology>
    </subcellularLocation>
</comment>
<feature type="transmembrane region" description="Helical" evidence="8">
    <location>
        <begin position="116"/>
        <end position="138"/>
    </location>
</feature>
<dbReference type="PANTHER" id="PTHR23517">
    <property type="entry name" value="RESISTANCE PROTEIN MDTM, PUTATIVE-RELATED-RELATED"/>
    <property type="match status" value="1"/>
</dbReference>
<feature type="transmembrane region" description="Helical" evidence="8">
    <location>
        <begin position="84"/>
        <end position="104"/>
    </location>
</feature>
<comment type="caution">
    <text evidence="10">The sequence shown here is derived from an EMBL/GenBank/DDBJ whole genome shotgun (WGS) entry which is preliminary data.</text>
</comment>
<evidence type="ECO:0000256" key="3">
    <source>
        <dbReference type="ARBA" id="ARBA00022475"/>
    </source>
</evidence>
<dbReference type="SUPFAM" id="SSF103473">
    <property type="entry name" value="MFS general substrate transporter"/>
    <property type="match status" value="1"/>
</dbReference>
<evidence type="ECO:0000259" key="9">
    <source>
        <dbReference type="PROSITE" id="PS50850"/>
    </source>
</evidence>
<feature type="transmembrane region" description="Helical" evidence="8">
    <location>
        <begin position="144"/>
        <end position="162"/>
    </location>
</feature>
<accession>M0A3V5</accession>
<feature type="transmembrane region" description="Helical" evidence="8">
    <location>
        <begin position="49"/>
        <end position="72"/>
    </location>
</feature>
<evidence type="ECO:0000256" key="1">
    <source>
        <dbReference type="ARBA" id="ARBA00004651"/>
    </source>
</evidence>
<feature type="transmembrane region" description="Helical" evidence="8">
    <location>
        <begin position="251"/>
        <end position="274"/>
    </location>
</feature>
<evidence type="ECO:0000313" key="11">
    <source>
        <dbReference type="Proteomes" id="UP000011519"/>
    </source>
</evidence>
<feature type="transmembrane region" description="Helical" evidence="8">
    <location>
        <begin position="398"/>
        <end position="423"/>
    </location>
</feature>
<dbReference type="GO" id="GO:0005886">
    <property type="term" value="C:plasma membrane"/>
    <property type="evidence" value="ECO:0007669"/>
    <property type="project" value="UniProtKB-SubCell"/>
</dbReference>
<dbReference type="InterPro" id="IPR011701">
    <property type="entry name" value="MFS"/>
</dbReference>
<dbReference type="InterPro" id="IPR036259">
    <property type="entry name" value="MFS_trans_sf"/>
</dbReference>
<reference evidence="10 11" key="1">
    <citation type="journal article" date="2014" name="PLoS Genet.">
        <title>Phylogenetically driven sequencing of extremely halophilic archaea reveals strategies for static and dynamic osmo-response.</title>
        <authorList>
            <person name="Becker E.A."/>
            <person name="Seitzer P.M."/>
            <person name="Tritt A."/>
            <person name="Larsen D."/>
            <person name="Krusor M."/>
            <person name="Yao A.I."/>
            <person name="Wu D."/>
            <person name="Madern D."/>
            <person name="Eisen J.A."/>
            <person name="Darling A.E."/>
            <person name="Facciotti M.T."/>
        </authorList>
    </citation>
    <scope>NUCLEOTIDE SEQUENCE [LARGE SCALE GENOMIC DNA]</scope>
    <source>
        <strain evidence="10 11">JCM 10989</strain>
    </source>
</reference>
<dbReference type="Gene3D" id="1.20.1250.20">
    <property type="entry name" value="MFS general substrate transporter like domains"/>
    <property type="match status" value="2"/>
</dbReference>
<organism evidence="10 11">
    <name type="scientific">Natrialba hulunbeirensis JCM 10989</name>
    <dbReference type="NCBI Taxonomy" id="1227493"/>
    <lineage>
        <taxon>Archaea</taxon>
        <taxon>Methanobacteriati</taxon>
        <taxon>Methanobacteriota</taxon>
        <taxon>Stenosarchaea group</taxon>
        <taxon>Halobacteria</taxon>
        <taxon>Halobacteriales</taxon>
        <taxon>Natrialbaceae</taxon>
        <taxon>Natrialba</taxon>
    </lineage>
</organism>
<keyword evidence="4 8" id="KW-0812">Transmembrane</keyword>
<keyword evidence="11" id="KW-1185">Reference proteome</keyword>
<feature type="compositionally biased region" description="Low complexity" evidence="7">
    <location>
        <begin position="14"/>
        <end position="25"/>
    </location>
</feature>